<proteinExistence type="predicted"/>
<comment type="caution">
    <text evidence="2">The sequence shown here is derived from an EMBL/GenBank/DDBJ whole genome shotgun (WGS) entry which is preliminary data.</text>
</comment>
<evidence type="ECO:0000313" key="2">
    <source>
        <dbReference type="EMBL" id="CAG9701476.1"/>
    </source>
</evidence>
<accession>A0AA86JC48</accession>
<dbReference type="GO" id="GO:0003824">
    <property type="term" value="F:catalytic activity"/>
    <property type="evidence" value="ECO:0007669"/>
    <property type="project" value="UniProtKB-ARBA"/>
</dbReference>
<reference evidence="2" key="1">
    <citation type="submission" date="2021-10" db="EMBL/GenBank/DDBJ databases">
        <authorList>
            <person name="Mesa V."/>
        </authorList>
    </citation>
    <scope>NUCLEOTIDE SEQUENCE</scope>
    <source>
        <strain evidence="2">CC3_PB</strain>
    </source>
</reference>
<dbReference type="EMBL" id="CAKJVE010000001">
    <property type="protein sequence ID" value="CAG9701476.1"/>
    <property type="molecule type" value="Genomic_DNA"/>
</dbReference>
<dbReference type="InterPro" id="IPR039429">
    <property type="entry name" value="SHMT-like_dom"/>
</dbReference>
<dbReference type="InterPro" id="IPR015421">
    <property type="entry name" value="PyrdxlP-dep_Trfase_major"/>
</dbReference>
<evidence type="ECO:0000259" key="1">
    <source>
        <dbReference type="Pfam" id="PF00464"/>
    </source>
</evidence>
<dbReference type="Proteomes" id="UP000789738">
    <property type="component" value="Unassembled WGS sequence"/>
</dbReference>
<evidence type="ECO:0000313" key="3">
    <source>
        <dbReference type="Proteomes" id="UP000789738"/>
    </source>
</evidence>
<organism evidence="2 3">
    <name type="scientific">Clostridium neonatale</name>
    <dbReference type="NCBI Taxonomy" id="137838"/>
    <lineage>
        <taxon>Bacteria</taxon>
        <taxon>Bacillati</taxon>
        <taxon>Bacillota</taxon>
        <taxon>Clostridia</taxon>
        <taxon>Eubacteriales</taxon>
        <taxon>Clostridiaceae</taxon>
        <taxon>Clostridium</taxon>
    </lineage>
</organism>
<name>A0AA86JC48_9CLOT</name>
<dbReference type="InterPro" id="IPR015424">
    <property type="entry name" value="PyrdxlP-dep_Trfase"/>
</dbReference>
<gene>
    <name evidence="2" type="ORF">CNEO_10010</name>
</gene>
<feature type="domain" description="Serine hydroxymethyltransferase-like" evidence="1">
    <location>
        <begin position="20"/>
        <end position="74"/>
    </location>
</feature>
<protein>
    <recommendedName>
        <fullName evidence="1">Serine hydroxymethyltransferase-like domain-containing protein</fullName>
    </recommendedName>
</protein>
<dbReference type="Pfam" id="PF00464">
    <property type="entry name" value="SHMT"/>
    <property type="match status" value="1"/>
</dbReference>
<dbReference type="InterPro" id="IPR015422">
    <property type="entry name" value="PyrdxlP-dep_Trfase_small"/>
</dbReference>
<dbReference type="AlphaFoldDB" id="A0AA86JC48"/>
<dbReference type="SUPFAM" id="SSF53383">
    <property type="entry name" value="PLP-dependent transferases"/>
    <property type="match status" value="1"/>
</dbReference>
<sequence length="88" mass="9822">MDERLIKNQADLINKGMNELREYDPELAKILDDEVERQHRTLSLVASCCAVKPQTLAASASALVNVTAEGAPRKSIMQDAKMLIWLKL</sequence>
<dbReference type="Gene3D" id="3.90.1150.10">
    <property type="entry name" value="Aspartate Aminotransferase, domain 1"/>
    <property type="match status" value="1"/>
</dbReference>
<dbReference type="Gene3D" id="3.40.640.10">
    <property type="entry name" value="Type I PLP-dependent aspartate aminotransferase-like (Major domain)"/>
    <property type="match status" value="1"/>
</dbReference>